<proteinExistence type="predicted"/>
<accession>A0A660SCA2</accession>
<dbReference type="AlphaFoldDB" id="A0A660SCA2"/>
<feature type="domain" description="Phosphotyrosine protein phosphatase I" evidence="2">
    <location>
        <begin position="8"/>
        <end position="141"/>
    </location>
</feature>
<evidence type="ECO:0000313" key="4">
    <source>
        <dbReference type="Proteomes" id="UP000268469"/>
    </source>
</evidence>
<dbReference type="InterPro" id="IPR023485">
    <property type="entry name" value="Ptyr_pPase"/>
</dbReference>
<dbReference type="InterPro" id="IPR036196">
    <property type="entry name" value="Ptyr_pPase_sf"/>
</dbReference>
<gene>
    <name evidence="3" type="ORF">DRP53_10995</name>
</gene>
<dbReference type="GO" id="GO:0046685">
    <property type="term" value="P:response to arsenic-containing substance"/>
    <property type="evidence" value="ECO:0007669"/>
    <property type="project" value="UniProtKB-KW"/>
</dbReference>
<evidence type="ECO:0000256" key="1">
    <source>
        <dbReference type="ARBA" id="ARBA00022849"/>
    </source>
</evidence>
<dbReference type="EMBL" id="QNBE01000178">
    <property type="protein sequence ID" value="RKX68307.1"/>
    <property type="molecule type" value="Genomic_DNA"/>
</dbReference>
<dbReference type="Proteomes" id="UP000268469">
    <property type="component" value="Unassembled WGS sequence"/>
</dbReference>
<protein>
    <submittedName>
        <fullName evidence="3">Arsenate reductase ArsC</fullName>
    </submittedName>
</protein>
<sequence length="144" mass="16660">MSWHNEKRKVLFICTHNSARSQMAEGLLNFLYGDRYEAHSAGTNPSGVSPYAIKVMAEIGVDISKHRSKSIEEFRGIEFDYVVTVCDHAKETCPFFPGGKRYLHKGFKDPSETKSDENRILGEFRKVRDEIKEWIEKTFSEKHE</sequence>
<dbReference type="Pfam" id="PF01451">
    <property type="entry name" value="LMWPc"/>
    <property type="match status" value="1"/>
</dbReference>
<organism evidence="3 4">
    <name type="scientific">candidate division WOR-3 bacterium</name>
    <dbReference type="NCBI Taxonomy" id="2052148"/>
    <lineage>
        <taxon>Bacteria</taxon>
        <taxon>Bacteria division WOR-3</taxon>
    </lineage>
</organism>
<evidence type="ECO:0000313" key="3">
    <source>
        <dbReference type="EMBL" id="RKX68307.1"/>
    </source>
</evidence>
<dbReference type="PANTHER" id="PTHR43428">
    <property type="entry name" value="ARSENATE REDUCTASE"/>
    <property type="match status" value="1"/>
</dbReference>
<evidence type="ECO:0000259" key="2">
    <source>
        <dbReference type="SMART" id="SM00226"/>
    </source>
</evidence>
<keyword evidence="1" id="KW-0059">Arsenical resistance</keyword>
<dbReference type="Gene3D" id="3.40.50.2300">
    <property type="match status" value="1"/>
</dbReference>
<reference evidence="3 4" key="1">
    <citation type="submission" date="2018-06" db="EMBL/GenBank/DDBJ databases">
        <title>Extensive metabolic versatility and redundancy in microbially diverse, dynamic hydrothermal sediments.</title>
        <authorList>
            <person name="Dombrowski N."/>
            <person name="Teske A."/>
            <person name="Baker B.J."/>
        </authorList>
    </citation>
    <scope>NUCLEOTIDE SEQUENCE [LARGE SCALE GENOMIC DNA]</scope>
    <source>
        <strain evidence="3">B36_G15</strain>
    </source>
</reference>
<dbReference type="CDD" id="cd16345">
    <property type="entry name" value="LMWP_ArsC"/>
    <property type="match status" value="1"/>
</dbReference>
<dbReference type="PANTHER" id="PTHR43428:SF1">
    <property type="entry name" value="ARSENATE REDUCTASE"/>
    <property type="match status" value="1"/>
</dbReference>
<comment type="caution">
    <text evidence="3">The sequence shown here is derived from an EMBL/GenBank/DDBJ whole genome shotgun (WGS) entry which is preliminary data.</text>
</comment>
<name>A0A660SCA2_UNCW3</name>
<dbReference type="SMART" id="SM00226">
    <property type="entry name" value="LMWPc"/>
    <property type="match status" value="1"/>
</dbReference>
<dbReference type="SUPFAM" id="SSF52788">
    <property type="entry name" value="Phosphotyrosine protein phosphatases I"/>
    <property type="match status" value="1"/>
</dbReference>